<protein>
    <recommendedName>
        <fullName evidence="1">HD domain-containing protein</fullName>
    </recommendedName>
</protein>
<dbReference type="AlphaFoldDB" id="K2FFE7"/>
<evidence type="ECO:0000313" key="2">
    <source>
        <dbReference type="EMBL" id="EKE29926.1"/>
    </source>
</evidence>
<dbReference type="PANTHER" id="PTHR33594:SF1">
    <property type="entry name" value="HD_PDEASE DOMAIN-CONTAINING PROTEIN"/>
    <property type="match status" value="1"/>
</dbReference>
<feature type="domain" description="HD" evidence="1">
    <location>
        <begin position="23"/>
        <end position="128"/>
    </location>
</feature>
<dbReference type="CDD" id="cd00077">
    <property type="entry name" value="HDc"/>
    <property type="match status" value="1"/>
</dbReference>
<sequence length="212" mass="25300">MIDIEKIKTDAEQFFRVSKWSHDWDHTLRVYNLAVHIWLIEWADMDVVRTAALLHDMARHEQDMSAWKVCHAEKWAILSKEYLLSNGYPAAFVDKVVHAIWTHRSRKWNTPSSLEAKILFDADKLDWIWAVWVGRAFLFAGEHHAKLHNPNPDLSPDAEYTIEDTAYREYVISSSKIKDKLFTHEAKKIAFSRHEYMEEFFKRLNREVEWRE</sequence>
<dbReference type="PROSITE" id="PS51831">
    <property type="entry name" value="HD"/>
    <property type="match status" value="1"/>
</dbReference>
<dbReference type="InterPro" id="IPR003607">
    <property type="entry name" value="HD/PDEase_dom"/>
</dbReference>
<name>K2FFE7_9BACT</name>
<dbReference type="EMBL" id="AMFJ01000073">
    <property type="protein sequence ID" value="EKE29926.1"/>
    <property type="molecule type" value="Genomic_DNA"/>
</dbReference>
<dbReference type="SMART" id="SM00471">
    <property type="entry name" value="HDc"/>
    <property type="match status" value="1"/>
</dbReference>
<dbReference type="SUPFAM" id="SSF109604">
    <property type="entry name" value="HD-domain/PDEase-like"/>
    <property type="match status" value="1"/>
</dbReference>
<evidence type="ECO:0000259" key="1">
    <source>
        <dbReference type="PROSITE" id="PS51831"/>
    </source>
</evidence>
<dbReference type="Gene3D" id="1.10.3210.50">
    <property type="match status" value="1"/>
</dbReference>
<dbReference type="InterPro" id="IPR006674">
    <property type="entry name" value="HD_domain"/>
</dbReference>
<gene>
    <name evidence="2" type="ORF">ACD_2C00073G0014</name>
</gene>
<organism evidence="2">
    <name type="scientific">uncultured bacterium</name>
    <name type="common">gcode 4</name>
    <dbReference type="NCBI Taxonomy" id="1234023"/>
    <lineage>
        <taxon>Bacteria</taxon>
        <taxon>environmental samples</taxon>
    </lineage>
</organism>
<comment type="caution">
    <text evidence="2">The sequence shown here is derived from an EMBL/GenBank/DDBJ whole genome shotgun (WGS) entry which is preliminary data.</text>
</comment>
<accession>K2FFE7</accession>
<dbReference type="Pfam" id="PF01966">
    <property type="entry name" value="HD"/>
    <property type="match status" value="1"/>
</dbReference>
<proteinExistence type="predicted"/>
<dbReference type="PANTHER" id="PTHR33594">
    <property type="entry name" value="SUPERFAMILY HYDROLASE, PUTATIVE (AFU_ORTHOLOGUE AFUA_1G03035)-RELATED"/>
    <property type="match status" value="1"/>
</dbReference>
<reference evidence="2" key="1">
    <citation type="journal article" date="2012" name="Science">
        <title>Fermentation, hydrogen, and sulfur metabolism in multiple uncultivated bacterial phyla.</title>
        <authorList>
            <person name="Wrighton K.C."/>
            <person name="Thomas B.C."/>
            <person name="Sharon I."/>
            <person name="Miller C.S."/>
            <person name="Castelle C.J."/>
            <person name="VerBerkmoes N.C."/>
            <person name="Wilkins M.J."/>
            <person name="Hettich R.L."/>
            <person name="Lipton M.S."/>
            <person name="Williams K.H."/>
            <person name="Long P.E."/>
            <person name="Banfield J.F."/>
        </authorList>
    </citation>
    <scope>NUCLEOTIDE SEQUENCE [LARGE SCALE GENOMIC DNA]</scope>
</reference>